<feature type="coiled-coil region" evidence="1">
    <location>
        <begin position="8"/>
        <end position="42"/>
    </location>
</feature>
<proteinExistence type="predicted"/>
<dbReference type="Proteomes" id="UP000826271">
    <property type="component" value="Unassembled WGS sequence"/>
</dbReference>
<evidence type="ECO:0000259" key="4">
    <source>
        <dbReference type="Pfam" id="PF17919"/>
    </source>
</evidence>
<protein>
    <recommendedName>
        <fullName evidence="7">Reverse transcriptase/retrotransposon-derived protein RNase H-like domain-containing protein</fullName>
    </recommendedName>
</protein>
<feature type="domain" description="Retrotransposon gag" evidence="3">
    <location>
        <begin position="117"/>
        <end position="208"/>
    </location>
</feature>
<dbReference type="InterPro" id="IPR005162">
    <property type="entry name" value="Retrotrans_gag_dom"/>
</dbReference>
<dbReference type="Gene3D" id="3.30.70.270">
    <property type="match status" value="1"/>
</dbReference>
<accession>A0AAV6W5A1</accession>
<dbReference type="InterPro" id="IPR041577">
    <property type="entry name" value="RT_RNaseH_2"/>
</dbReference>
<dbReference type="AlphaFoldDB" id="A0AAV6W5A1"/>
<keyword evidence="1" id="KW-0175">Coiled coil</keyword>
<feature type="domain" description="Reverse transcriptase/retrotransposon-derived protein RNase H-like" evidence="4">
    <location>
        <begin position="313"/>
        <end position="395"/>
    </location>
</feature>
<dbReference type="SUPFAM" id="SSF56672">
    <property type="entry name" value="DNA/RNA polymerases"/>
    <property type="match status" value="1"/>
</dbReference>
<dbReference type="Pfam" id="PF03732">
    <property type="entry name" value="Retrotrans_gag"/>
    <property type="match status" value="1"/>
</dbReference>
<feature type="transmembrane region" description="Helical" evidence="2">
    <location>
        <begin position="696"/>
        <end position="718"/>
    </location>
</feature>
<keyword evidence="2" id="KW-1133">Transmembrane helix</keyword>
<dbReference type="Pfam" id="PF03140">
    <property type="entry name" value="DUF247"/>
    <property type="match status" value="1"/>
</dbReference>
<name>A0AAV6W5A1_9LAMI</name>
<gene>
    <name evidence="5" type="ORF">BUALT_Bualt19G0045300</name>
</gene>
<evidence type="ECO:0008006" key="7">
    <source>
        <dbReference type="Google" id="ProtNLM"/>
    </source>
</evidence>
<dbReference type="EMBL" id="WHWC01000019">
    <property type="protein sequence ID" value="KAG8363657.1"/>
    <property type="molecule type" value="Genomic_DNA"/>
</dbReference>
<keyword evidence="6" id="KW-1185">Reference proteome</keyword>
<dbReference type="PANTHER" id="PTHR31170">
    <property type="entry name" value="BNAC04G53230D PROTEIN"/>
    <property type="match status" value="1"/>
</dbReference>
<evidence type="ECO:0000313" key="6">
    <source>
        <dbReference type="Proteomes" id="UP000826271"/>
    </source>
</evidence>
<organism evidence="5 6">
    <name type="scientific">Buddleja alternifolia</name>
    <dbReference type="NCBI Taxonomy" id="168488"/>
    <lineage>
        <taxon>Eukaryota</taxon>
        <taxon>Viridiplantae</taxon>
        <taxon>Streptophyta</taxon>
        <taxon>Embryophyta</taxon>
        <taxon>Tracheophyta</taxon>
        <taxon>Spermatophyta</taxon>
        <taxon>Magnoliopsida</taxon>
        <taxon>eudicotyledons</taxon>
        <taxon>Gunneridae</taxon>
        <taxon>Pentapetalae</taxon>
        <taxon>asterids</taxon>
        <taxon>lamiids</taxon>
        <taxon>Lamiales</taxon>
        <taxon>Scrophulariaceae</taxon>
        <taxon>Buddlejeae</taxon>
        <taxon>Buddleja</taxon>
    </lineage>
</organism>
<evidence type="ECO:0000313" key="5">
    <source>
        <dbReference type="EMBL" id="KAG8363657.1"/>
    </source>
</evidence>
<evidence type="ECO:0000256" key="2">
    <source>
        <dbReference type="SAM" id="Phobius"/>
    </source>
</evidence>
<comment type="caution">
    <text evidence="5">The sequence shown here is derived from an EMBL/GenBank/DDBJ whole genome shotgun (WGS) entry which is preliminary data.</text>
</comment>
<dbReference type="Pfam" id="PF17919">
    <property type="entry name" value="RT_RNaseH_2"/>
    <property type="match status" value="1"/>
</dbReference>
<dbReference type="InterPro" id="IPR043128">
    <property type="entry name" value="Rev_trsase/Diguanyl_cyclase"/>
</dbReference>
<evidence type="ECO:0000256" key="1">
    <source>
        <dbReference type="SAM" id="Coils"/>
    </source>
</evidence>
<reference evidence="5" key="1">
    <citation type="submission" date="2019-10" db="EMBL/GenBank/DDBJ databases">
        <authorList>
            <person name="Zhang R."/>
            <person name="Pan Y."/>
            <person name="Wang J."/>
            <person name="Ma R."/>
            <person name="Yu S."/>
        </authorList>
    </citation>
    <scope>NUCLEOTIDE SEQUENCE</scope>
    <source>
        <strain evidence="5">LA-IB0</strain>
        <tissue evidence="5">Leaf</tissue>
    </source>
</reference>
<dbReference type="PANTHER" id="PTHR31170:SF25">
    <property type="entry name" value="BNAA09G04570D PROTEIN"/>
    <property type="match status" value="1"/>
</dbReference>
<dbReference type="InterPro" id="IPR043502">
    <property type="entry name" value="DNA/RNA_pol_sf"/>
</dbReference>
<keyword evidence="2" id="KW-0472">Membrane</keyword>
<evidence type="ECO:0000259" key="3">
    <source>
        <dbReference type="Pfam" id="PF03732"/>
    </source>
</evidence>
<sequence length="726" mass="82880">MVETTRSNTELRKEVDLLKESCDRTEKTIEALKSMMETMLANQNLNHNNGGAGNSGEIGGDSYMAKGAFNSNFGYQIPTKVSRVEFPHFNGEDLRGWLYKCEQFFEVDETPSAAKVKLASVHLEGKALQWHQMYMKGRLTREIPNWEKYVRALNDRFGALIYDDPMSELVNLKQLGTIQQYLDRFDEIVNCLDLPDYYALSCFLGGLKSEISVNVRMFRPKPLQEAISLSKLQEQAILLSHKKNPLPFNKPNSIPPKYPYTQPNVKPHNNPILPKPTNLPHNFSKPHSGNQRRGYGNLAKPLTDLLKKDAFKWNETSHAAFVELKSAMTSAPVLAMPDFDEDFIIETDASGRGIGAVLLQKGKPIAFMSKALSQRNLALSVYDKEMMAIVVAVQRKVHGKVGSLLHISSVHSDLLKQLKDSWLIDAKCQKIIADLVQNNGRRPRYLNMIIFGDCREKRRRALKTPIGTEKGPLHLLDAFRLLVIFDCIELEKTGAVKGPSTDLETGTGPATIQSSCTSRVLFSMRSTTKEENEVDDEKKYYHSFRSVTYLKKNGIYFGPSSTQSLMDVKFISNFLYAQLQLLVWFVSIYTKVFFLNTIAFEFSPNNLTRCEVTAYMHFMKSLIERPEDVKELREKRILINQLGSDEEVLNVYKEINTYGGANREIFLEVKEKIQKHYNSKRKTWIAELIHTYFRSLWTVLTFLAAFTLLSLSCIQTYYTMHPKSDK</sequence>
<keyword evidence="2" id="KW-0812">Transmembrane</keyword>
<dbReference type="InterPro" id="IPR004158">
    <property type="entry name" value="DUF247_pln"/>
</dbReference>